<dbReference type="STRING" id="33051.SB4_07240"/>
<dbReference type="Proteomes" id="UP000072867">
    <property type="component" value="Unassembled WGS sequence"/>
</dbReference>
<reference evidence="3 4" key="1">
    <citation type="journal article" date="2016" name="Front. Microbiol.">
        <title>Genomic Resource of Rice Seed Associated Bacteria.</title>
        <authorList>
            <person name="Midha S."/>
            <person name="Bansal K."/>
            <person name="Sharma S."/>
            <person name="Kumar N."/>
            <person name="Patil P.P."/>
            <person name="Chaudhry V."/>
            <person name="Patil P.B."/>
        </authorList>
    </citation>
    <scope>NUCLEOTIDE SEQUENCE [LARGE SCALE GENOMIC DNA]</scope>
    <source>
        <strain evidence="3 4">NS319</strain>
    </source>
</reference>
<evidence type="ECO:0000259" key="2">
    <source>
        <dbReference type="Pfam" id="PF05532"/>
    </source>
</evidence>
<sequence>MNTDTMNGAATDFGGKVKQGLGAMLGDKTMEAEGKGEQLSGKTQKAFGDAKASIDQSVRPLIDQARQFVKDRPFASAALGGVVGLALLNTLRGK</sequence>
<dbReference type="SUPFAM" id="SSF69047">
    <property type="entry name" value="Hypothetical protein YjbJ"/>
    <property type="match status" value="1"/>
</dbReference>
<dbReference type="Gene3D" id="1.10.1470.10">
    <property type="entry name" value="YjbJ"/>
    <property type="match status" value="1"/>
</dbReference>
<protein>
    <submittedName>
        <fullName evidence="3">General stress protein CsbD</fullName>
    </submittedName>
</protein>
<evidence type="ECO:0000313" key="4">
    <source>
        <dbReference type="Proteomes" id="UP000072867"/>
    </source>
</evidence>
<dbReference type="RefSeq" id="WP_058734432.1">
    <property type="nucleotide sequence ID" value="NZ_LDTD01000130.1"/>
</dbReference>
<organism evidence="3 4">
    <name type="scientific">Sphingomonas sanguinis</name>
    <dbReference type="NCBI Taxonomy" id="33051"/>
    <lineage>
        <taxon>Bacteria</taxon>
        <taxon>Pseudomonadati</taxon>
        <taxon>Pseudomonadota</taxon>
        <taxon>Alphaproteobacteria</taxon>
        <taxon>Sphingomonadales</taxon>
        <taxon>Sphingomonadaceae</taxon>
        <taxon>Sphingomonas</taxon>
    </lineage>
</organism>
<name>A0A147HT92_9SPHN</name>
<accession>A0A147HT92</accession>
<gene>
    <name evidence="3" type="ORF">NS319_15625</name>
</gene>
<comment type="caution">
    <text evidence="3">The sequence shown here is derived from an EMBL/GenBank/DDBJ whole genome shotgun (WGS) entry which is preliminary data.</text>
</comment>
<dbReference type="AlphaFoldDB" id="A0A147HT92"/>
<evidence type="ECO:0000313" key="3">
    <source>
        <dbReference type="EMBL" id="KTT68059.1"/>
    </source>
</evidence>
<dbReference type="PATRIC" id="fig|33051.3.peg.624"/>
<dbReference type="InterPro" id="IPR036629">
    <property type="entry name" value="YjbJ_sf"/>
</dbReference>
<proteinExistence type="inferred from homology"/>
<comment type="similarity">
    <text evidence="1">Belongs to the UPF0337 (CsbD) family.</text>
</comment>
<dbReference type="Pfam" id="PF05532">
    <property type="entry name" value="CsbD"/>
    <property type="match status" value="1"/>
</dbReference>
<feature type="domain" description="CsbD-like" evidence="2">
    <location>
        <begin position="4"/>
        <end position="52"/>
    </location>
</feature>
<dbReference type="InterPro" id="IPR008462">
    <property type="entry name" value="CsbD"/>
</dbReference>
<evidence type="ECO:0000256" key="1">
    <source>
        <dbReference type="ARBA" id="ARBA00009129"/>
    </source>
</evidence>
<dbReference type="EMBL" id="LDTD01000130">
    <property type="protein sequence ID" value="KTT68059.1"/>
    <property type="molecule type" value="Genomic_DNA"/>
</dbReference>